<evidence type="ECO:0000313" key="1">
    <source>
        <dbReference type="EMBL" id="KKK78571.1"/>
    </source>
</evidence>
<accession>A0A0F9B208</accession>
<sequence length="77" mass="8946">MTLLLALTITSITLIVLCLGVFWAYCGEKRDYNKGRCPKCYGELRHFDNDSQGGRGYCCENRDYYTWVSYPFIESKV</sequence>
<proteinExistence type="predicted"/>
<organism evidence="1">
    <name type="scientific">marine sediment metagenome</name>
    <dbReference type="NCBI Taxonomy" id="412755"/>
    <lineage>
        <taxon>unclassified sequences</taxon>
        <taxon>metagenomes</taxon>
        <taxon>ecological metagenomes</taxon>
    </lineage>
</organism>
<protein>
    <submittedName>
        <fullName evidence="1">Uncharacterized protein</fullName>
    </submittedName>
</protein>
<gene>
    <name evidence="1" type="ORF">LCGC14_2842220</name>
</gene>
<name>A0A0F9B208_9ZZZZ</name>
<reference evidence="1" key="1">
    <citation type="journal article" date="2015" name="Nature">
        <title>Complex archaea that bridge the gap between prokaryotes and eukaryotes.</title>
        <authorList>
            <person name="Spang A."/>
            <person name="Saw J.H."/>
            <person name="Jorgensen S.L."/>
            <person name="Zaremba-Niedzwiedzka K."/>
            <person name="Martijn J."/>
            <person name="Lind A.E."/>
            <person name="van Eijk R."/>
            <person name="Schleper C."/>
            <person name="Guy L."/>
            <person name="Ettema T.J."/>
        </authorList>
    </citation>
    <scope>NUCLEOTIDE SEQUENCE</scope>
</reference>
<comment type="caution">
    <text evidence="1">The sequence shown here is derived from an EMBL/GenBank/DDBJ whole genome shotgun (WGS) entry which is preliminary data.</text>
</comment>
<dbReference type="AlphaFoldDB" id="A0A0F9B208"/>
<dbReference type="EMBL" id="LAZR01054434">
    <property type="protein sequence ID" value="KKK78571.1"/>
    <property type="molecule type" value="Genomic_DNA"/>
</dbReference>